<comment type="caution">
    <text evidence="1">The sequence shown here is derived from an EMBL/GenBank/DDBJ whole genome shotgun (WGS) entry which is preliminary data.</text>
</comment>
<sequence length="94" mass="11162">MQPKLGTNEEHARCSYLLDTNNAHRRRDMNDVEKARNRLLIALFVDSHRPERRHLSREELQTEYFLTLDTPLFNSLAKELREAGLIKTYCRGNY</sequence>
<evidence type="ECO:0000313" key="2">
    <source>
        <dbReference type="Proteomes" id="UP000238954"/>
    </source>
</evidence>
<gene>
    <name evidence="1" type="ORF">CVO77_16645</name>
</gene>
<organism evidence="1 2">
    <name type="scientific">Sphingopyxis lindanitolerans</name>
    <dbReference type="NCBI Taxonomy" id="2054227"/>
    <lineage>
        <taxon>Bacteria</taxon>
        <taxon>Pseudomonadati</taxon>
        <taxon>Pseudomonadota</taxon>
        <taxon>Alphaproteobacteria</taxon>
        <taxon>Sphingomonadales</taxon>
        <taxon>Sphingomonadaceae</taxon>
        <taxon>Sphingopyxis</taxon>
    </lineage>
</organism>
<name>A0A2S8B2P4_9SPHN</name>
<evidence type="ECO:0000313" key="1">
    <source>
        <dbReference type="EMBL" id="PQM26637.1"/>
    </source>
</evidence>
<accession>A0A2S8B2P4</accession>
<keyword evidence="2" id="KW-1185">Reference proteome</keyword>
<reference evidence="2" key="1">
    <citation type="submission" date="2017-11" db="EMBL/GenBank/DDBJ databases">
        <title>The complete genome sequence of Sphingopyxis pomeranensis sp. nov. strain WS5A3p.</title>
        <authorList>
            <person name="Kaminski M.A."/>
        </authorList>
    </citation>
    <scope>NUCLEOTIDE SEQUENCE [LARGE SCALE GENOMIC DNA]</scope>
    <source>
        <strain evidence="2">WS5A3p</strain>
    </source>
</reference>
<dbReference type="AlphaFoldDB" id="A0A2S8B2P4"/>
<proteinExistence type="predicted"/>
<protein>
    <submittedName>
        <fullName evidence="1">Uncharacterized protein</fullName>
    </submittedName>
</protein>
<dbReference type="EMBL" id="PHFW01000003">
    <property type="protein sequence ID" value="PQM26637.1"/>
    <property type="molecule type" value="Genomic_DNA"/>
</dbReference>
<dbReference type="Proteomes" id="UP000238954">
    <property type="component" value="Chromosome"/>
</dbReference>